<dbReference type="PANTHER" id="PTHR47123:SF3">
    <property type="entry name" value="DUF295 DOMAIN-CONTAINING PROTEIN"/>
    <property type="match status" value="1"/>
</dbReference>
<evidence type="ECO:0000313" key="4">
    <source>
        <dbReference type="Proteomes" id="UP001141552"/>
    </source>
</evidence>
<dbReference type="EMBL" id="JAKUCV010003875">
    <property type="protein sequence ID" value="KAJ4837319.1"/>
    <property type="molecule type" value="Genomic_DNA"/>
</dbReference>
<dbReference type="SUPFAM" id="SSF81383">
    <property type="entry name" value="F-box domain"/>
    <property type="match status" value="1"/>
</dbReference>
<dbReference type="InterPro" id="IPR036047">
    <property type="entry name" value="F-box-like_dom_sf"/>
</dbReference>
<evidence type="ECO:0008006" key="5">
    <source>
        <dbReference type="Google" id="ProtNLM"/>
    </source>
</evidence>
<dbReference type="Gene3D" id="1.20.1280.50">
    <property type="match status" value="1"/>
</dbReference>
<dbReference type="Proteomes" id="UP001141552">
    <property type="component" value="Unassembled WGS sequence"/>
</dbReference>
<feature type="domain" description="F-box" evidence="2">
    <location>
        <begin position="9"/>
        <end position="45"/>
    </location>
</feature>
<dbReference type="PANTHER" id="PTHR47123">
    <property type="entry name" value="F-BOX PROTEIN SKIP23"/>
    <property type="match status" value="1"/>
</dbReference>
<dbReference type="InterPro" id="IPR001810">
    <property type="entry name" value="F-box_dom"/>
</dbReference>
<evidence type="ECO:0000313" key="3">
    <source>
        <dbReference type="EMBL" id="KAJ4837319.1"/>
    </source>
</evidence>
<comment type="caution">
    <text evidence="3">The sequence shown here is derived from an EMBL/GenBank/DDBJ whole genome shotgun (WGS) entry which is preliminary data.</text>
</comment>
<evidence type="ECO:0000259" key="2">
    <source>
        <dbReference type="Pfam" id="PF12937"/>
    </source>
</evidence>
<accession>A0A9Q0FT25</accession>
<name>A0A9Q0FT25_9ROSI</name>
<dbReference type="Pfam" id="PF03478">
    <property type="entry name" value="Beta-prop_KIB1-4"/>
    <property type="match status" value="1"/>
</dbReference>
<keyword evidence="4" id="KW-1185">Reference proteome</keyword>
<gene>
    <name evidence="3" type="ORF">Tsubulata_031460</name>
</gene>
<organism evidence="3 4">
    <name type="scientific">Turnera subulata</name>
    <dbReference type="NCBI Taxonomy" id="218843"/>
    <lineage>
        <taxon>Eukaryota</taxon>
        <taxon>Viridiplantae</taxon>
        <taxon>Streptophyta</taxon>
        <taxon>Embryophyta</taxon>
        <taxon>Tracheophyta</taxon>
        <taxon>Spermatophyta</taxon>
        <taxon>Magnoliopsida</taxon>
        <taxon>eudicotyledons</taxon>
        <taxon>Gunneridae</taxon>
        <taxon>Pentapetalae</taxon>
        <taxon>rosids</taxon>
        <taxon>fabids</taxon>
        <taxon>Malpighiales</taxon>
        <taxon>Passifloraceae</taxon>
        <taxon>Turnera</taxon>
    </lineage>
</organism>
<reference evidence="3" key="1">
    <citation type="submission" date="2022-02" db="EMBL/GenBank/DDBJ databases">
        <authorList>
            <person name="Henning P.M."/>
            <person name="McCubbin A.G."/>
            <person name="Shore J.S."/>
        </authorList>
    </citation>
    <scope>NUCLEOTIDE SEQUENCE</scope>
    <source>
        <strain evidence="3">F60SS</strain>
        <tissue evidence="3">Leaves</tissue>
    </source>
</reference>
<feature type="domain" description="KIB1-4 beta-propeller" evidence="1">
    <location>
        <begin position="166"/>
        <end position="328"/>
    </location>
</feature>
<dbReference type="InterPro" id="IPR051304">
    <property type="entry name" value="SCF_F-box_domain"/>
</dbReference>
<dbReference type="OrthoDB" id="638130at2759"/>
<reference evidence="3" key="2">
    <citation type="journal article" date="2023" name="Plants (Basel)">
        <title>Annotation of the Turnera subulata (Passifloraceae) Draft Genome Reveals the S-Locus Evolved after the Divergence of Turneroideae from Passifloroideae in a Stepwise Manner.</title>
        <authorList>
            <person name="Henning P.M."/>
            <person name="Roalson E.H."/>
            <person name="Mir W."/>
            <person name="McCubbin A.G."/>
            <person name="Shore J.S."/>
        </authorList>
    </citation>
    <scope>NUCLEOTIDE SEQUENCE</scope>
    <source>
        <strain evidence="3">F60SS</strain>
    </source>
</reference>
<dbReference type="InterPro" id="IPR005174">
    <property type="entry name" value="KIB1-4_b-propeller"/>
</dbReference>
<dbReference type="AlphaFoldDB" id="A0A9Q0FT25"/>
<evidence type="ECO:0000259" key="1">
    <source>
        <dbReference type="Pfam" id="PF03478"/>
    </source>
</evidence>
<dbReference type="Pfam" id="PF12937">
    <property type="entry name" value="F-box-like"/>
    <property type="match status" value="1"/>
</dbReference>
<protein>
    <recommendedName>
        <fullName evidence="5">F-box domain-containing protein</fullName>
    </recommendedName>
</protein>
<proteinExistence type="predicted"/>
<sequence length="370" mass="41304">MDSSSPDQWSDLPVDLLAKIASFLRSSRLSTLRFRSVCRSWRSSAALPPHTPPLLSLPFPAAQVEPRHAGRTASLTELTLYSIQPLSDPHAASWIAAIRFSESGAAVASTNVLSRFPAVGEVPTPLPLPGVMDLRDFRVTEVTNVYSMEYLRRRAMFCLRREIALPVAVSSSFGEIGDGFTVMTALPAGKLALWKMGDDKWTVVNTSIGVSMFRTVIHHKGKFYGFSHRGLGVMIDPCSLKVTALPPAHDFGYVPYLVESSGDLFWASIQKDGEGEGRRDVLSYKVERFDEERSNWVAADDALEDRLFYIANDFSFSVMTRNLPGDKSDGFEDGKPKPRYFCFYTGSSIMFFNVDRSGRVRLLCNYYSCW</sequence>